<evidence type="ECO:0000313" key="3">
    <source>
        <dbReference type="EMBL" id="SYX85800.1"/>
    </source>
</evidence>
<proteinExistence type="predicted"/>
<feature type="region of interest" description="Disordered" evidence="1">
    <location>
        <begin position="238"/>
        <end position="262"/>
    </location>
</feature>
<dbReference type="EMBL" id="LS992241">
    <property type="protein sequence ID" value="SYX85800.1"/>
    <property type="molecule type" value="Genomic_DNA"/>
</dbReference>
<keyword evidence="2" id="KW-0472">Membrane</keyword>
<dbReference type="AlphaFoldDB" id="A0A383RFS6"/>
<feature type="transmembrane region" description="Helical" evidence="2">
    <location>
        <begin position="43"/>
        <end position="66"/>
    </location>
</feature>
<gene>
    <name evidence="3" type="ORF">PBLR_14222</name>
</gene>
<evidence type="ECO:0000256" key="1">
    <source>
        <dbReference type="SAM" id="MobiDB-lite"/>
    </source>
</evidence>
<organism evidence="3 4">
    <name type="scientific">Paenibacillus alvei</name>
    <name type="common">Bacillus alvei</name>
    <dbReference type="NCBI Taxonomy" id="44250"/>
    <lineage>
        <taxon>Bacteria</taxon>
        <taxon>Bacillati</taxon>
        <taxon>Bacillota</taxon>
        <taxon>Bacilli</taxon>
        <taxon>Bacillales</taxon>
        <taxon>Paenibacillaceae</taxon>
        <taxon>Paenibacillus</taxon>
    </lineage>
</organism>
<keyword evidence="2" id="KW-1133">Transmembrane helix</keyword>
<name>A0A383RFS6_PAEAL</name>
<keyword evidence="2" id="KW-0812">Transmembrane</keyword>
<evidence type="ECO:0000313" key="4">
    <source>
        <dbReference type="Proteomes" id="UP000304148"/>
    </source>
</evidence>
<accession>A0A383RFS6</accession>
<sequence>MEDTMQQRHPCSPTSGKLVRAWGWFLRCGNWLRRYMGDGRGSITVEAALMLPMVLLLFLFFVYMIYASIITTSLQSAATNTVKQIAAHMYPIELMTKKVGAEAGDNNSPWLRKPPAMALKMTARHFAERFSNALPPPLNQWASEHVVDWAEKRAEAAGEWGQARGGEAVIKPLFVRYGIQGTLREDRIRITHVKLPDIVEKEDPYIAIEVEYDLPMRVPFLYKTITIAARASERVWIGDGPQSGSANKESGTEEKGEPPTFVSLEPEPLLPGRKAKLTAKAKPHEKVELVIFYKSGKSQARHIGWAEADADGNISWLWHVSGNTTSGTWRLVMKTGDGRSAERQFIVK</sequence>
<evidence type="ECO:0000256" key="2">
    <source>
        <dbReference type="SAM" id="Phobius"/>
    </source>
</evidence>
<evidence type="ECO:0008006" key="5">
    <source>
        <dbReference type="Google" id="ProtNLM"/>
    </source>
</evidence>
<dbReference type="Proteomes" id="UP000304148">
    <property type="component" value="Chromosome"/>
</dbReference>
<protein>
    <recommendedName>
        <fullName evidence="5">TadE family protein</fullName>
    </recommendedName>
</protein>
<reference evidence="4" key="1">
    <citation type="submission" date="2018-08" db="EMBL/GenBank/DDBJ databases">
        <authorList>
            <person name="Chevrot R."/>
        </authorList>
    </citation>
    <scope>NUCLEOTIDE SEQUENCE [LARGE SCALE GENOMIC DNA]</scope>
</reference>